<proteinExistence type="predicted"/>
<dbReference type="PANTHER" id="PTHR31362:SF0">
    <property type="entry name" value="EXOSTOSIN DOMAIN-CONTAINING PROTEIN-RELATED"/>
    <property type="match status" value="1"/>
</dbReference>
<dbReference type="OrthoDB" id="5860021at2759"/>
<organism evidence="1 2">
    <name type="scientific">Oesophagostomum dentatum</name>
    <name type="common">Nodular worm</name>
    <dbReference type="NCBI Taxonomy" id="61180"/>
    <lineage>
        <taxon>Eukaryota</taxon>
        <taxon>Metazoa</taxon>
        <taxon>Ecdysozoa</taxon>
        <taxon>Nematoda</taxon>
        <taxon>Chromadorea</taxon>
        <taxon>Rhabditida</taxon>
        <taxon>Rhabditina</taxon>
        <taxon>Rhabditomorpha</taxon>
        <taxon>Strongyloidea</taxon>
        <taxon>Strongylidae</taxon>
        <taxon>Oesophagostomum</taxon>
    </lineage>
</organism>
<dbReference type="PANTHER" id="PTHR31362">
    <property type="entry name" value="GLYCOSYLTRANSFERASE STELLO1-RELATED"/>
    <property type="match status" value="1"/>
</dbReference>
<accession>A0A0B1TQ43</accession>
<reference evidence="1 2" key="1">
    <citation type="submission" date="2014-03" db="EMBL/GenBank/DDBJ databases">
        <title>Draft genome of the hookworm Oesophagostomum dentatum.</title>
        <authorList>
            <person name="Mitreva M."/>
        </authorList>
    </citation>
    <scope>NUCLEOTIDE SEQUENCE [LARGE SCALE GENOMIC DNA]</scope>
    <source>
        <strain evidence="1 2">OD-Hann</strain>
    </source>
</reference>
<dbReference type="EMBL" id="KN549374">
    <property type="protein sequence ID" value="KHJ97957.1"/>
    <property type="molecule type" value="Genomic_DNA"/>
</dbReference>
<evidence type="ECO:0000313" key="1">
    <source>
        <dbReference type="EMBL" id="KHJ97957.1"/>
    </source>
</evidence>
<gene>
    <name evidence="1" type="ORF">OESDEN_02062</name>
</gene>
<sequence>MQTVLIITCNFPLNGTVGILQRMYQPYFGQTIFCGPWLPEEYDDNSGLPKMLHPYSYIYLSKKEMVSGYYAYYCLAKVKDLRLENVDGYFVNADDNVFNFWRELDLNKTMHSLGIHDKKNVTGPWWRRPVGMKAAEKAVKIFEERYYSDDQIQQTWNEYQEMVSSIFKYETIKMQRLLSFVCVTSLLLRPLLSENIRL</sequence>
<name>A0A0B1TQ43_OESDE</name>
<dbReference type="InterPro" id="IPR005049">
    <property type="entry name" value="STL-like"/>
</dbReference>
<dbReference type="Proteomes" id="UP000053660">
    <property type="component" value="Unassembled WGS sequence"/>
</dbReference>
<dbReference type="AlphaFoldDB" id="A0A0B1TQ43"/>
<evidence type="ECO:0000313" key="2">
    <source>
        <dbReference type="Proteomes" id="UP000053660"/>
    </source>
</evidence>
<protein>
    <submittedName>
        <fullName evidence="1">Uncharacterized protein</fullName>
    </submittedName>
</protein>
<dbReference type="Pfam" id="PF03385">
    <property type="entry name" value="STELLO"/>
    <property type="match status" value="1"/>
</dbReference>
<keyword evidence="2" id="KW-1185">Reference proteome</keyword>